<feature type="region of interest" description="Disordered" evidence="6">
    <location>
        <begin position="288"/>
        <end position="337"/>
    </location>
</feature>
<feature type="compositionally biased region" description="Basic and acidic residues" evidence="6">
    <location>
        <begin position="321"/>
        <end position="337"/>
    </location>
</feature>
<evidence type="ECO:0000256" key="6">
    <source>
        <dbReference type="SAM" id="MobiDB-lite"/>
    </source>
</evidence>
<proteinExistence type="inferred from homology"/>
<dbReference type="OrthoDB" id="5329176at2759"/>
<dbReference type="AlphaFoldDB" id="A0A136IVS4"/>
<keyword evidence="10" id="KW-1185">Reference proteome</keyword>
<sequence>MSEPHPNLRMPAYGVTYATYEIGLITSLIRLYSRGCIQKTWGLDDYFAVAVVLVNAGQLAVLQMLLNINCGLPMAVMCSFAAEPLYQIALVEEVVLYTVHFIIKMTFLTFYLRLSPQVWFLRTTYVGIALNLVIYVGSMLLTLLQCDPFDAIARPMLYPDRKCLDQFTVMMTPPVLNIAMDVYILALPIGIIVQLNMSLRRRIGVLAVVGSGLSSLIISCIRIPLVISLTSSPDTSYELGKMIIVVALEIQFAVVATNMPSFTALAASRREQRKRASLVRDGGIELFDNNNNNNNKSSEKRAREAGMGTVTRLERGIPSGESKEELCRASADERTLS</sequence>
<dbReference type="Proteomes" id="UP000070501">
    <property type="component" value="Unassembled WGS sequence"/>
</dbReference>
<evidence type="ECO:0000256" key="7">
    <source>
        <dbReference type="SAM" id="Phobius"/>
    </source>
</evidence>
<feature type="transmembrane region" description="Helical" evidence="7">
    <location>
        <begin position="45"/>
        <end position="66"/>
    </location>
</feature>
<dbReference type="PANTHER" id="PTHR33048">
    <property type="entry name" value="PTH11-LIKE INTEGRAL MEMBRANE PROTEIN (AFU_ORTHOLOGUE AFUA_5G11245)"/>
    <property type="match status" value="1"/>
</dbReference>
<dbReference type="InParanoid" id="A0A136IVS4"/>
<feature type="transmembrane region" description="Helical" evidence="7">
    <location>
        <begin position="242"/>
        <end position="267"/>
    </location>
</feature>
<dbReference type="InterPro" id="IPR052337">
    <property type="entry name" value="SAT4-like"/>
</dbReference>
<keyword evidence="4 7" id="KW-0472">Membrane</keyword>
<dbReference type="EMBL" id="KQ964256">
    <property type="protein sequence ID" value="KXJ88975.1"/>
    <property type="molecule type" value="Genomic_DNA"/>
</dbReference>
<dbReference type="GO" id="GO:0016020">
    <property type="term" value="C:membrane"/>
    <property type="evidence" value="ECO:0007669"/>
    <property type="project" value="UniProtKB-SubCell"/>
</dbReference>
<gene>
    <name evidence="9" type="ORF">Micbo1qcDRAFT_213221</name>
</gene>
<evidence type="ECO:0000259" key="8">
    <source>
        <dbReference type="Pfam" id="PF20684"/>
    </source>
</evidence>
<keyword evidence="3 7" id="KW-1133">Transmembrane helix</keyword>
<comment type="subcellular location">
    <subcellularLocation>
        <location evidence="1">Membrane</location>
        <topology evidence="1">Multi-pass membrane protein</topology>
    </subcellularLocation>
</comment>
<feature type="transmembrane region" description="Helical" evidence="7">
    <location>
        <begin position="12"/>
        <end position="33"/>
    </location>
</feature>
<evidence type="ECO:0000256" key="2">
    <source>
        <dbReference type="ARBA" id="ARBA00022692"/>
    </source>
</evidence>
<comment type="similarity">
    <text evidence="5">Belongs to the SAT4 family.</text>
</comment>
<dbReference type="InterPro" id="IPR049326">
    <property type="entry name" value="Rhodopsin_dom_fungi"/>
</dbReference>
<evidence type="ECO:0000313" key="9">
    <source>
        <dbReference type="EMBL" id="KXJ88975.1"/>
    </source>
</evidence>
<dbReference type="PANTHER" id="PTHR33048:SF47">
    <property type="entry name" value="INTEGRAL MEMBRANE PROTEIN-RELATED"/>
    <property type="match status" value="1"/>
</dbReference>
<feature type="transmembrane region" description="Helical" evidence="7">
    <location>
        <begin position="94"/>
        <end position="112"/>
    </location>
</feature>
<evidence type="ECO:0000256" key="1">
    <source>
        <dbReference type="ARBA" id="ARBA00004141"/>
    </source>
</evidence>
<feature type="transmembrane region" description="Helical" evidence="7">
    <location>
        <begin position="124"/>
        <end position="144"/>
    </location>
</feature>
<dbReference type="Pfam" id="PF20684">
    <property type="entry name" value="Fung_rhodopsin"/>
    <property type="match status" value="1"/>
</dbReference>
<feature type="transmembrane region" description="Helical" evidence="7">
    <location>
        <begin position="175"/>
        <end position="193"/>
    </location>
</feature>
<accession>A0A136IVS4</accession>
<feature type="domain" description="Rhodopsin" evidence="8">
    <location>
        <begin position="29"/>
        <end position="265"/>
    </location>
</feature>
<keyword evidence="2 7" id="KW-0812">Transmembrane</keyword>
<evidence type="ECO:0000256" key="3">
    <source>
        <dbReference type="ARBA" id="ARBA00022989"/>
    </source>
</evidence>
<name>A0A136IVS4_9PEZI</name>
<protein>
    <recommendedName>
        <fullName evidence="8">Rhodopsin domain-containing protein</fullName>
    </recommendedName>
</protein>
<feature type="transmembrane region" description="Helical" evidence="7">
    <location>
        <begin position="205"/>
        <end position="230"/>
    </location>
</feature>
<reference evidence="10" key="1">
    <citation type="submission" date="2016-02" db="EMBL/GenBank/DDBJ databases">
        <title>Draft genome sequence of Microdochium bolleyi, a fungal endophyte of beachgrass.</title>
        <authorList>
            <consortium name="DOE Joint Genome Institute"/>
            <person name="David A.S."/>
            <person name="May G."/>
            <person name="Haridas S."/>
            <person name="Lim J."/>
            <person name="Wang M."/>
            <person name="Labutti K."/>
            <person name="Lipzen A."/>
            <person name="Barry K."/>
            <person name="Grigoriev I.V."/>
        </authorList>
    </citation>
    <scope>NUCLEOTIDE SEQUENCE [LARGE SCALE GENOMIC DNA]</scope>
    <source>
        <strain evidence="10">J235TASD1</strain>
    </source>
</reference>
<evidence type="ECO:0000256" key="5">
    <source>
        <dbReference type="ARBA" id="ARBA00038359"/>
    </source>
</evidence>
<evidence type="ECO:0000256" key="4">
    <source>
        <dbReference type="ARBA" id="ARBA00023136"/>
    </source>
</evidence>
<evidence type="ECO:0000313" key="10">
    <source>
        <dbReference type="Proteomes" id="UP000070501"/>
    </source>
</evidence>
<organism evidence="9 10">
    <name type="scientific">Microdochium bolleyi</name>
    <dbReference type="NCBI Taxonomy" id="196109"/>
    <lineage>
        <taxon>Eukaryota</taxon>
        <taxon>Fungi</taxon>
        <taxon>Dikarya</taxon>
        <taxon>Ascomycota</taxon>
        <taxon>Pezizomycotina</taxon>
        <taxon>Sordariomycetes</taxon>
        <taxon>Xylariomycetidae</taxon>
        <taxon>Xylariales</taxon>
        <taxon>Microdochiaceae</taxon>
        <taxon>Microdochium</taxon>
    </lineage>
</organism>